<dbReference type="EMBL" id="BARU01048934">
    <property type="protein sequence ID" value="GAI00272.1"/>
    <property type="molecule type" value="Genomic_DNA"/>
</dbReference>
<protein>
    <submittedName>
        <fullName evidence="1">Uncharacterized protein</fullName>
    </submittedName>
</protein>
<organism evidence="1">
    <name type="scientific">marine sediment metagenome</name>
    <dbReference type="NCBI Taxonomy" id="412755"/>
    <lineage>
        <taxon>unclassified sequences</taxon>
        <taxon>metagenomes</taxon>
        <taxon>ecological metagenomes</taxon>
    </lineage>
</organism>
<proteinExistence type="predicted"/>
<name>X1JZS4_9ZZZZ</name>
<accession>X1JZS4</accession>
<dbReference type="AlphaFoldDB" id="X1JZS4"/>
<feature type="non-terminal residue" evidence="1">
    <location>
        <position position="1"/>
    </location>
</feature>
<reference evidence="1" key="1">
    <citation type="journal article" date="2014" name="Front. Microbiol.">
        <title>High frequency of phylogenetically diverse reductive dehalogenase-homologous genes in deep subseafloor sedimentary metagenomes.</title>
        <authorList>
            <person name="Kawai M."/>
            <person name="Futagami T."/>
            <person name="Toyoda A."/>
            <person name="Takaki Y."/>
            <person name="Nishi S."/>
            <person name="Hori S."/>
            <person name="Arai W."/>
            <person name="Tsubouchi T."/>
            <person name="Morono Y."/>
            <person name="Uchiyama I."/>
            <person name="Ito T."/>
            <person name="Fujiyama A."/>
            <person name="Inagaki F."/>
            <person name="Takami H."/>
        </authorList>
    </citation>
    <scope>NUCLEOTIDE SEQUENCE</scope>
    <source>
        <strain evidence="1">Expedition CK06-06</strain>
    </source>
</reference>
<sequence length="60" mass="7079">VFIMGSMLYKCECEKINIVETLKDSETYNCIDRLTAQKYNLIDDNITRKRITFNIKGEIE</sequence>
<gene>
    <name evidence="1" type="ORF">S03H2_72408</name>
</gene>
<comment type="caution">
    <text evidence="1">The sequence shown here is derived from an EMBL/GenBank/DDBJ whole genome shotgun (WGS) entry which is preliminary data.</text>
</comment>
<feature type="non-terminal residue" evidence="1">
    <location>
        <position position="60"/>
    </location>
</feature>
<evidence type="ECO:0000313" key="1">
    <source>
        <dbReference type="EMBL" id="GAI00272.1"/>
    </source>
</evidence>